<reference evidence="1 2" key="1">
    <citation type="submission" date="2014-06" db="EMBL/GenBank/DDBJ databases">
        <authorList>
            <person name="Swart Estienne"/>
        </authorList>
    </citation>
    <scope>NUCLEOTIDE SEQUENCE [LARGE SCALE GENOMIC DNA]</scope>
    <source>
        <strain evidence="1 2">130c</strain>
    </source>
</reference>
<dbReference type="AlphaFoldDB" id="A0A078AWS9"/>
<evidence type="ECO:0000313" key="2">
    <source>
        <dbReference type="Proteomes" id="UP000039865"/>
    </source>
</evidence>
<keyword evidence="2" id="KW-1185">Reference proteome</keyword>
<dbReference type="InParanoid" id="A0A078AWS9"/>
<organism evidence="1 2">
    <name type="scientific">Stylonychia lemnae</name>
    <name type="common">Ciliate</name>
    <dbReference type="NCBI Taxonomy" id="5949"/>
    <lineage>
        <taxon>Eukaryota</taxon>
        <taxon>Sar</taxon>
        <taxon>Alveolata</taxon>
        <taxon>Ciliophora</taxon>
        <taxon>Intramacronucleata</taxon>
        <taxon>Spirotrichea</taxon>
        <taxon>Stichotrichia</taxon>
        <taxon>Sporadotrichida</taxon>
        <taxon>Oxytrichidae</taxon>
        <taxon>Stylonychinae</taxon>
        <taxon>Stylonychia</taxon>
    </lineage>
</organism>
<name>A0A078AWS9_STYLE</name>
<dbReference type="EMBL" id="CCKQ01014719">
    <property type="protein sequence ID" value="CDW86511.1"/>
    <property type="molecule type" value="Genomic_DNA"/>
</dbReference>
<accession>A0A078AWS9</accession>
<proteinExistence type="predicted"/>
<dbReference type="Proteomes" id="UP000039865">
    <property type="component" value="Unassembled WGS sequence"/>
</dbReference>
<protein>
    <submittedName>
        <fullName evidence="1">Uncharacterized protein</fullName>
    </submittedName>
</protein>
<gene>
    <name evidence="1" type="primary">Contig6973.g7460</name>
    <name evidence="1" type="ORF">STYLEM_15606</name>
</gene>
<evidence type="ECO:0000313" key="1">
    <source>
        <dbReference type="EMBL" id="CDW86511.1"/>
    </source>
</evidence>
<sequence>MITANDNEISEIRLLENNEYKISKNIQQTNNGVYKIIQLNDDIFICALYGGQISLLSISNQQYSQVFQINSFKCISEICKIKNEQNKTTFAFGDGLGNGIAICQLIKISDYDYQLIQDQQRLVENGKILSIMLVNSKIIKEKGWFNVQYYDYDLNPFAFVKDYEKISLINFRNYQIIRVIDSRYIYNNKNGRLINMRIYKEGESQQIYRLFDVQRSDRSAEIREIRLRIP</sequence>